<sequence length="261" mass="29081">WSYWGCGSYGWRRGEINVVITTSDDQVLLPPHEFIANNSAKWSKVPGYDSLSTELVLSFFSPSQVGYHQELRVWYGEDLMNAGEGDNGGTACVDVYAIFSFTRAVRVFARLCSLLYGILQVSIQNNQFGSFTATTGSKRLAAVKLVHLYGYVTCHKQKVSYWSYWGCGSNALVRELVNVVITTSTDQIILPASQLIVRDNAKWSKIPTYNSLSPELILSSLNPTPVALNQQLRLWYGEDLMNSTEGDNDGTVCVEVYALFV</sequence>
<dbReference type="AlphaFoldDB" id="A0AAU9WEP4"/>
<protein>
    <submittedName>
        <fullName evidence="1">Uncharacterized protein</fullName>
    </submittedName>
</protein>
<organism evidence="1 2">
    <name type="scientific">Pocillopora meandrina</name>
    <dbReference type="NCBI Taxonomy" id="46732"/>
    <lineage>
        <taxon>Eukaryota</taxon>
        <taxon>Metazoa</taxon>
        <taxon>Cnidaria</taxon>
        <taxon>Anthozoa</taxon>
        <taxon>Hexacorallia</taxon>
        <taxon>Scleractinia</taxon>
        <taxon>Astrocoeniina</taxon>
        <taxon>Pocilloporidae</taxon>
        <taxon>Pocillopora</taxon>
    </lineage>
</organism>
<dbReference type="EMBL" id="CALNXJ010000013">
    <property type="protein sequence ID" value="CAH3112034.1"/>
    <property type="molecule type" value="Genomic_DNA"/>
</dbReference>
<comment type="caution">
    <text evidence="1">The sequence shown here is derived from an EMBL/GenBank/DDBJ whole genome shotgun (WGS) entry which is preliminary data.</text>
</comment>
<gene>
    <name evidence="1" type="ORF">PMEA_00004926</name>
</gene>
<keyword evidence="2" id="KW-1185">Reference proteome</keyword>
<evidence type="ECO:0000313" key="1">
    <source>
        <dbReference type="EMBL" id="CAH3112034.1"/>
    </source>
</evidence>
<dbReference type="Proteomes" id="UP001159428">
    <property type="component" value="Unassembled WGS sequence"/>
</dbReference>
<accession>A0AAU9WEP4</accession>
<feature type="non-terminal residue" evidence="1">
    <location>
        <position position="1"/>
    </location>
</feature>
<reference evidence="1 2" key="1">
    <citation type="submission" date="2022-05" db="EMBL/GenBank/DDBJ databases">
        <authorList>
            <consortium name="Genoscope - CEA"/>
            <person name="William W."/>
        </authorList>
    </citation>
    <scope>NUCLEOTIDE SEQUENCE [LARGE SCALE GENOMIC DNA]</scope>
</reference>
<name>A0AAU9WEP4_9CNID</name>
<evidence type="ECO:0000313" key="2">
    <source>
        <dbReference type="Proteomes" id="UP001159428"/>
    </source>
</evidence>
<proteinExistence type="predicted"/>